<accession>A0AAX3VTJ0</accession>
<name>A0AAX3VTJ0_AERSA</name>
<gene>
    <name evidence="1" type="ORF">QLQ87_02190</name>
</gene>
<dbReference type="InterPro" id="IPR003615">
    <property type="entry name" value="HNH_nuc"/>
</dbReference>
<reference evidence="1" key="1">
    <citation type="submission" date="2023-05" db="EMBL/GenBank/DDBJ databases">
        <title>Aeromonas salmonicida 57, complete genome.</title>
        <authorList>
            <person name="Shao L."/>
        </authorList>
    </citation>
    <scope>NUCLEOTIDE SEQUENCE</scope>
    <source>
        <strain evidence="1">57</strain>
    </source>
</reference>
<dbReference type="RefSeq" id="WP_282684103.1">
    <property type="nucleotide sequence ID" value="NZ_CP124841.1"/>
</dbReference>
<dbReference type="Proteomes" id="UP001239426">
    <property type="component" value="Chromosome"/>
</dbReference>
<organism evidence="1 2">
    <name type="scientific">Aeromonas salmonicida</name>
    <dbReference type="NCBI Taxonomy" id="645"/>
    <lineage>
        <taxon>Bacteria</taxon>
        <taxon>Pseudomonadati</taxon>
        <taxon>Pseudomonadota</taxon>
        <taxon>Gammaproteobacteria</taxon>
        <taxon>Aeromonadales</taxon>
        <taxon>Aeromonadaceae</taxon>
        <taxon>Aeromonas</taxon>
    </lineage>
</organism>
<dbReference type="AlphaFoldDB" id="A0AAX3VTJ0"/>
<protein>
    <recommendedName>
        <fullName evidence="3">HNH domain-containing protein</fullName>
    </recommendedName>
</protein>
<proteinExistence type="predicted"/>
<dbReference type="Gene3D" id="1.10.30.50">
    <property type="match status" value="1"/>
</dbReference>
<dbReference type="CDD" id="cd00085">
    <property type="entry name" value="HNHc"/>
    <property type="match status" value="1"/>
</dbReference>
<dbReference type="EMBL" id="CP124841">
    <property type="protein sequence ID" value="WHF37200.1"/>
    <property type="molecule type" value="Genomic_DNA"/>
</dbReference>
<evidence type="ECO:0008006" key="3">
    <source>
        <dbReference type="Google" id="ProtNLM"/>
    </source>
</evidence>
<evidence type="ECO:0000313" key="1">
    <source>
        <dbReference type="EMBL" id="WHF37200.1"/>
    </source>
</evidence>
<evidence type="ECO:0000313" key="2">
    <source>
        <dbReference type="Proteomes" id="UP001239426"/>
    </source>
</evidence>
<sequence>MMINNFYYPVLVRQDIAAYYKEEGGFYATYNCEKNYNNISKDCQFRCVYCDARIDECGGERFSLDHFRPMDVFSNKFGGILKIHPYNLHLSCQKCNVLKTNDWKGCINTIDGVTFKSRLGYIDRFQDDISKYIAVDDDGVVISIDSNGPGDYMVRKLLLNRTNRVYVRKRRIVKEKAARVFEMLLDKQAAIMNSDKVDTNECKEKMKRLINLFERFKCLDLLRI</sequence>